<dbReference type="GO" id="GO:0003677">
    <property type="term" value="F:DNA binding"/>
    <property type="evidence" value="ECO:0007669"/>
    <property type="project" value="UniProtKB-UniRule"/>
</dbReference>
<dbReference type="RefSeq" id="WP_169164009.1">
    <property type="nucleotide sequence ID" value="NZ_JABBFW010000058.1"/>
</dbReference>
<keyword evidence="1" id="KW-0805">Transcription regulation</keyword>
<dbReference type="SMART" id="SM00345">
    <property type="entry name" value="HTH_GNTR"/>
    <property type="match status" value="1"/>
</dbReference>
<dbReference type="EMBL" id="JABBFW010000058">
    <property type="protein sequence ID" value="NML19117.1"/>
    <property type="molecule type" value="Genomic_DNA"/>
</dbReference>
<dbReference type="CDD" id="cd07377">
    <property type="entry name" value="WHTH_GntR"/>
    <property type="match status" value="1"/>
</dbReference>
<accession>A0A848FFV8</accession>
<dbReference type="InterPro" id="IPR000524">
    <property type="entry name" value="Tscrpt_reg_HTH_GntR"/>
</dbReference>
<protein>
    <recommendedName>
        <fullName evidence="4">Histidine utilization repressor</fullName>
    </recommendedName>
</protein>
<evidence type="ECO:0000313" key="6">
    <source>
        <dbReference type="EMBL" id="NML19117.1"/>
    </source>
</evidence>
<evidence type="ECO:0000259" key="5">
    <source>
        <dbReference type="PROSITE" id="PS50949"/>
    </source>
</evidence>
<dbReference type="InterPro" id="IPR011663">
    <property type="entry name" value="UTRA"/>
</dbReference>
<dbReference type="NCBIfam" id="TIGR02018">
    <property type="entry name" value="his_ut_repres"/>
    <property type="match status" value="1"/>
</dbReference>
<dbReference type="Pfam" id="PF07702">
    <property type="entry name" value="UTRA"/>
    <property type="match status" value="1"/>
</dbReference>
<dbReference type="PANTHER" id="PTHR44846">
    <property type="entry name" value="MANNOSYL-D-GLYCERATE TRANSPORT/METABOLISM SYSTEM REPRESSOR MNGR-RELATED"/>
    <property type="match status" value="1"/>
</dbReference>
<dbReference type="AlphaFoldDB" id="A0A848FFV8"/>
<gene>
    <name evidence="6" type="primary">hutC</name>
    <name evidence="6" type="ORF">HHL10_29530</name>
</gene>
<dbReference type="SUPFAM" id="SSF46785">
    <property type="entry name" value="Winged helix' DNA-binding domain"/>
    <property type="match status" value="1"/>
</dbReference>
<dbReference type="InterPro" id="IPR028978">
    <property type="entry name" value="Chorismate_lyase_/UTRA_dom_sf"/>
</dbReference>
<dbReference type="GO" id="GO:0003700">
    <property type="term" value="F:DNA-binding transcription factor activity"/>
    <property type="evidence" value="ECO:0007669"/>
    <property type="project" value="UniProtKB-UniRule"/>
</dbReference>
<dbReference type="FunFam" id="1.10.10.10:FF:000079">
    <property type="entry name" value="GntR family transcriptional regulator"/>
    <property type="match status" value="1"/>
</dbReference>
<dbReference type="Gene3D" id="1.10.10.10">
    <property type="entry name" value="Winged helix-like DNA-binding domain superfamily/Winged helix DNA-binding domain"/>
    <property type="match status" value="1"/>
</dbReference>
<reference evidence="6 7" key="1">
    <citation type="submission" date="2020-04" db="EMBL/GenBank/DDBJ databases">
        <title>Azohydromonas sp. isolated from soil.</title>
        <authorList>
            <person name="Dahal R.H."/>
        </authorList>
    </citation>
    <scope>NUCLEOTIDE SEQUENCE [LARGE SCALE GENOMIC DNA]</scope>
    <source>
        <strain evidence="6 7">G-1-1-14</strain>
    </source>
</reference>
<keyword evidence="3" id="KW-0804">Transcription</keyword>
<evidence type="ECO:0000256" key="4">
    <source>
        <dbReference type="NCBIfam" id="TIGR02018"/>
    </source>
</evidence>
<dbReference type="PANTHER" id="PTHR44846:SF16">
    <property type="entry name" value="TRANSCRIPTIONAL REGULATOR PHNF-RELATED"/>
    <property type="match status" value="1"/>
</dbReference>
<dbReference type="PRINTS" id="PR00035">
    <property type="entry name" value="HTHGNTR"/>
</dbReference>
<dbReference type="InterPro" id="IPR036390">
    <property type="entry name" value="WH_DNA-bd_sf"/>
</dbReference>
<keyword evidence="7" id="KW-1185">Reference proteome</keyword>
<organism evidence="6 7">
    <name type="scientific">Azohydromonas caseinilytica</name>
    <dbReference type="NCBI Taxonomy" id="2728836"/>
    <lineage>
        <taxon>Bacteria</taxon>
        <taxon>Pseudomonadati</taxon>
        <taxon>Pseudomonadota</taxon>
        <taxon>Betaproteobacteria</taxon>
        <taxon>Burkholderiales</taxon>
        <taxon>Sphaerotilaceae</taxon>
        <taxon>Azohydromonas</taxon>
    </lineage>
</organism>
<dbReference type="InterPro" id="IPR050679">
    <property type="entry name" value="Bact_HTH_transcr_reg"/>
</dbReference>
<evidence type="ECO:0000313" key="7">
    <source>
        <dbReference type="Proteomes" id="UP000574067"/>
    </source>
</evidence>
<dbReference type="PROSITE" id="PS50949">
    <property type="entry name" value="HTH_GNTR"/>
    <property type="match status" value="1"/>
</dbReference>
<dbReference type="InterPro" id="IPR010248">
    <property type="entry name" value="His_ut_repres"/>
</dbReference>
<dbReference type="SMART" id="SM00866">
    <property type="entry name" value="UTRA"/>
    <property type="match status" value="1"/>
</dbReference>
<keyword evidence="2" id="KW-0238">DNA-binding</keyword>
<dbReference type="GO" id="GO:0045892">
    <property type="term" value="P:negative regulation of DNA-templated transcription"/>
    <property type="evidence" value="ECO:0007669"/>
    <property type="project" value="UniProtKB-UniRule"/>
</dbReference>
<dbReference type="InterPro" id="IPR036388">
    <property type="entry name" value="WH-like_DNA-bd_sf"/>
</dbReference>
<evidence type="ECO:0000256" key="3">
    <source>
        <dbReference type="ARBA" id="ARBA00023163"/>
    </source>
</evidence>
<feature type="domain" description="HTH gntR-type" evidence="5">
    <location>
        <begin position="10"/>
        <end position="78"/>
    </location>
</feature>
<evidence type="ECO:0000256" key="1">
    <source>
        <dbReference type="ARBA" id="ARBA00023015"/>
    </source>
</evidence>
<dbReference type="Proteomes" id="UP000574067">
    <property type="component" value="Unassembled WGS sequence"/>
</dbReference>
<sequence>MDHAIPREQEPAFKRIKRHILERIHAGEWKEGDAIPGEQALAAEFAVSRMTANRALRELTDEQVLIRVQGSGTFVAQQKYQATLVEIRNIADEIAARGHAHRCELHRLERVKATDGLAAQFELREGSPLFHSVVVHFENEVPIQVEDRCVNPALAPDYMQLDFGKTTANEYLMRVAPLQGVRYRIEALMPPPDIADMLRIDVHQPCLVLRRKTLSMGQVASTATLWHPANRYQFAGEF</sequence>
<dbReference type="Gene3D" id="3.40.1410.10">
    <property type="entry name" value="Chorismate lyase-like"/>
    <property type="match status" value="1"/>
</dbReference>
<evidence type="ECO:0000256" key="2">
    <source>
        <dbReference type="ARBA" id="ARBA00023125"/>
    </source>
</evidence>
<dbReference type="Pfam" id="PF00392">
    <property type="entry name" value="GntR"/>
    <property type="match status" value="1"/>
</dbReference>
<comment type="caution">
    <text evidence="6">The sequence shown here is derived from an EMBL/GenBank/DDBJ whole genome shotgun (WGS) entry which is preliminary data.</text>
</comment>
<dbReference type="GO" id="GO:0006547">
    <property type="term" value="P:L-histidine metabolic process"/>
    <property type="evidence" value="ECO:0007669"/>
    <property type="project" value="UniProtKB-UniRule"/>
</dbReference>
<dbReference type="SUPFAM" id="SSF64288">
    <property type="entry name" value="Chorismate lyase-like"/>
    <property type="match status" value="1"/>
</dbReference>
<proteinExistence type="predicted"/>
<name>A0A848FFV8_9BURK</name>